<accession>A0ACB7TRL7</accession>
<keyword evidence="2" id="KW-1185">Reference proteome</keyword>
<dbReference type="Proteomes" id="UP000821845">
    <property type="component" value="Chromosome 1"/>
</dbReference>
<gene>
    <name evidence="1" type="ORF">HPB50_022460</name>
</gene>
<comment type="caution">
    <text evidence="1">The sequence shown here is derived from an EMBL/GenBank/DDBJ whole genome shotgun (WGS) entry which is preliminary data.</text>
</comment>
<evidence type="ECO:0000313" key="1">
    <source>
        <dbReference type="EMBL" id="KAH6948022.1"/>
    </source>
</evidence>
<protein>
    <submittedName>
        <fullName evidence="1">Uncharacterized protein</fullName>
    </submittedName>
</protein>
<reference evidence="1" key="1">
    <citation type="submission" date="2020-05" db="EMBL/GenBank/DDBJ databases">
        <title>Large-scale comparative analyses of tick genomes elucidate their genetic diversity and vector capacities.</title>
        <authorList>
            <person name="Jia N."/>
            <person name="Wang J."/>
            <person name="Shi W."/>
            <person name="Du L."/>
            <person name="Sun Y."/>
            <person name="Zhan W."/>
            <person name="Jiang J."/>
            <person name="Wang Q."/>
            <person name="Zhang B."/>
            <person name="Ji P."/>
            <person name="Sakyi L.B."/>
            <person name="Cui X."/>
            <person name="Yuan T."/>
            <person name="Jiang B."/>
            <person name="Yang W."/>
            <person name="Lam T.T.-Y."/>
            <person name="Chang Q."/>
            <person name="Ding S."/>
            <person name="Wang X."/>
            <person name="Zhu J."/>
            <person name="Ruan X."/>
            <person name="Zhao L."/>
            <person name="Wei J."/>
            <person name="Que T."/>
            <person name="Du C."/>
            <person name="Cheng J."/>
            <person name="Dai P."/>
            <person name="Han X."/>
            <person name="Huang E."/>
            <person name="Gao Y."/>
            <person name="Liu J."/>
            <person name="Shao H."/>
            <person name="Ye R."/>
            <person name="Li L."/>
            <person name="Wei W."/>
            <person name="Wang X."/>
            <person name="Wang C."/>
            <person name="Yang T."/>
            <person name="Huo Q."/>
            <person name="Li W."/>
            <person name="Guo W."/>
            <person name="Chen H."/>
            <person name="Zhou L."/>
            <person name="Ni X."/>
            <person name="Tian J."/>
            <person name="Zhou Y."/>
            <person name="Sheng Y."/>
            <person name="Liu T."/>
            <person name="Pan Y."/>
            <person name="Xia L."/>
            <person name="Li J."/>
            <person name="Zhao F."/>
            <person name="Cao W."/>
        </authorList>
    </citation>
    <scope>NUCLEOTIDE SEQUENCE</scope>
    <source>
        <strain evidence="1">Hyas-2018</strain>
    </source>
</reference>
<organism evidence="1 2">
    <name type="scientific">Hyalomma asiaticum</name>
    <name type="common">Tick</name>
    <dbReference type="NCBI Taxonomy" id="266040"/>
    <lineage>
        <taxon>Eukaryota</taxon>
        <taxon>Metazoa</taxon>
        <taxon>Ecdysozoa</taxon>
        <taxon>Arthropoda</taxon>
        <taxon>Chelicerata</taxon>
        <taxon>Arachnida</taxon>
        <taxon>Acari</taxon>
        <taxon>Parasitiformes</taxon>
        <taxon>Ixodida</taxon>
        <taxon>Ixodoidea</taxon>
        <taxon>Ixodidae</taxon>
        <taxon>Hyalomminae</taxon>
        <taxon>Hyalomma</taxon>
    </lineage>
</organism>
<sequence>MASINEGLRRFLYAAPRGSKWNLVLLDGGNVTASAENDFDSRNTTWQARWEYLRELDRSVKYTCTDPNVNSFLKDVPKVAQNEATTVIALLHSDSAPAAVIEALAAIRTVRLVLILFHTAATPQHPTWRSAVLRANLLFMVPAASSQETMAALVDLALHTTHHTTANLDGDVFQRTDVNLRFGVSGNFSFKSFGSNVLSFIVACPDVYSIEDGDVTFNGTVVPSHRVKMSMFAMEERLTEDLDIVSVDFAVRGRKISQRCSFMASIRGSVEEPRIRLRGWFRMKRVGMPLQQILFAELLYGEEAVKGANVEAVVYHVTQDTVATTVVQLRDNGFWVGMPLQQILFAELLYGEEAVKGANVEAVVYHVTQDTVTTTVVQLRDNGLLEPDVSKGDGVYSGYFLAASRQGGWYSVLLKATGNHATSVGSDASHGASFQREEFVGSFWASGQHKAPLPPGTVRDLSVKRIELPNVTLEWSAPGSEYDSGDGAGSTYEFRYSMDRRQLLHDFANLPSIEFKQEVQSGDYESASLSLPHRNYDNTVVYYFALRTKNEHRRYSDISNIVAVVVEGRLGMTTADPESNSISDNTSVSINTTVTKTVNDAVPNSTAETVLKTTRDNITSPSVLLYFNHFTEQQFYILVAGAAGAFVLLVLLINCLICLICLRRRRSDNKCRDTECVVIENAVVPDKPINAYEERTRFDAPGAVGALRQKLSNLSQRRDRANNIMPDDSPDAPVNVAPPSTKAFEPDPPIALEPLNDQTQHNSGAPSVTPHGVMREKPRSIRTVSAESRANNTAEKSAAAMVGQEPTLQRRASGSVRSSKRSNASSRLTRASDRSRRTDRGKTPGTGDHVRKRSGDYYDLGVV</sequence>
<dbReference type="EMBL" id="CM023481">
    <property type="protein sequence ID" value="KAH6948022.1"/>
    <property type="molecule type" value="Genomic_DNA"/>
</dbReference>
<name>A0ACB7TRL7_HYAAI</name>
<proteinExistence type="predicted"/>
<evidence type="ECO:0000313" key="2">
    <source>
        <dbReference type="Proteomes" id="UP000821845"/>
    </source>
</evidence>